<evidence type="ECO:0000313" key="3">
    <source>
        <dbReference type="EMBL" id="KAF4124887.1"/>
    </source>
</evidence>
<proteinExistence type="predicted"/>
<dbReference type="PANTHER" id="PTHR28156:SF1">
    <property type="entry name" value="FAS1 DOMAIN-CONTAINING PROTEIN YDR262W"/>
    <property type="match status" value="1"/>
</dbReference>
<feature type="compositionally biased region" description="Gly residues" evidence="2">
    <location>
        <begin position="80"/>
        <end position="90"/>
    </location>
</feature>
<dbReference type="SUPFAM" id="SSF82153">
    <property type="entry name" value="FAS1 domain"/>
    <property type="match status" value="1"/>
</dbReference>
<dbReference type="RefSeq" id="XP_035323539.1">
    <property type="nucleotide sequence ID" value="XM_035465702.1"/>
</dbReference>
<protein>
    <submittedName>
        <fullName evidence="3">FAS1 domain-containing protein</fullName>
    </submittedName>
</protein>
<feature type="compositionally biased region" description="Basic and acidic residues" evidence="2">
    <location>
        <begin position="91"/>
        <end position="100"/>
    </location>
</feature>
<keyword evidence="1" id="KW-0732">Signal</keyword>
<evidence type="ECO:0000313" key="4">
    <source>
        <dbReference type="Proteomes" id="UP000749293"/>
    </source>
</evidence>
<dbReference type="OrthoDB" id="5551751at2759"/>
<evidence type="ECO:0000256" key="1">
    <source>
        <dbReference type="ARBA" id="ARBA00022729"/>
    </source>
</evidence>
<gene>
    <name evidence="3" type="ORF">GMORB2_3726</name>
</gene>
<sequence length="185" mass="19394">MPSSPPPPNHQPAVALSDILGTSRALTSFSSLVRLHESTSSLLSDMSTNTTILAPLNSAIDGMPHKPWVDPRDYAAAAAGGGGGGGGGGSDGHHNVDVYEGEGGRKRARDNLLRFVEAHLVPVSPWDGSKVRTYSSGGDGGRTVWCERRDDGKTYVMPDGVEVEKVASQVGNGEMWLLKGVLTSV</sequence>
<comment type="caution">
    <text evidence="3">The sequence shown here is derived from an EMBL/GenBank/DDBJ whole genome shotgun (WGS) entry which is preliminary data.</text>
</comment>
<dbReference type="InterPro" id="IPR040200">
    <property type="entry name" value="Mug57-like"/>
</dbReference>
<name>A0A9P4YYK7_9HYPO</name>
<dbReference type="AlphaFoldDB" id="A0A9P4YYK7"/>
<organism evidence="3 4">
    <name type="scientific">Geosmithia morbida</name>
    <dbReference type="NCBI Taxonomy" id="1094350"/>
    <lineage>
        <taxon>Eukaryota</taxon>
        <taxon>Fungi</taxon>
        <taxon>Dikarya</taxon>
        <taxon>Ascomycota</taxon>
        <taxon>Pezizomycotina</taxon>
        <taxon>Sordariomycetes</taxon>
        <taxon>Hypocreomycetidae</taxon>
        <taxon>Hypocreales</taxon>
        <taxon>Bionectriaceae</taxon>
        <taxon>Geosmithia</taxon>
    </lineage>
</organism>
<dbReference type="GeneID" id="55969954"/>
<feature type="region of interest" description="Disordered" evidence="2">
    <location>
        <begin position="80"/>
        <end position="100"/>
    </location>
</feature>
<accession>A0A9P4YYK7</accession>
<keyword evidence="4" id="KW-1185">Reference proteome</keyword>
<evidence type="ECO:0000256" key="2">
    <source>
        <dbReference type="SAM" id="MobiDB-lite"/>
    </source>
</evidence>
<reference evidence="3" key="1">
    <citation type="submission" date="2020-03" db="EMBL/GenBank/DDBJ databases">
        <title>Site-based positive gene gene selection in Geosmithia morbida across the United States reveals a broad range of putative effectors and factors for local host and environmental adapation.</title>
        <authorList>
            <person name="Onufrak A."/>
            <person name="Murdoch R.W."/>
            <person name="Gazis R."/>
            <person name="Huff M."/>
            <person name="Staton M."/>
            <person name="Klingeman W."/>
            <person name="Hadziabdic D."/>
        </authorList>
    </citation>
    <scope>NUCLEOTIDE SEQUENCE</scope>
    <source>
        <strain evidence="3">1262</strain>
    </source>
</reference>
<dbReference type="PANTHER" id="PTHR28156">
    <property type="entry name" value="FAS1 DOMAIN-CONTAINING PROTEIN YDR262W"/>
    <property type="match status" value="1"/>
</dbReference>
<dbReference type="InterPro" id="IPR036378">
    <property type="entry name" value="FAS1_dom_sf"/>
</dbReference>
<dbReference type="EMBL" id="JAANYQ010000003">
    <property type="protein sequence ID" value="KAF4124887.1"/>
    <property type="molecule type" value="Genomic_DNA"/>
</dbReference>
<dbReference type="Proteomes" id="UP000749293">
    <property type="component" value="Unassembled WGS sequence"/>
</dbReference>